<dbReference type="EMBL" id="CAACVS010000067">
    <property type="protein sequence ID" value="VEU35733.1"/>
    <property type="molecule type" value="Genomic_DNA"/>
</dbReference>
<feature type="domain" description="NAD(P)-binding" evidence="3">
    <location>
        <begin position="197"/>
        <end position="336"/>
    </location>
</feature>
<feature type="region of interest" description="Disordered" evidence="1">
    <location>
        <begin position="106"/>
        <end position="125"/>
    </location>
</feature>
<dbReference type="InterPro" id="IPR036291">
    <property type="entry name" value="NAD(P)-bd_dom_sf"/>
</dbReference>
<keyword evidence="2" id="KW-0732">Signal</keyword>
<protein>
    <recommendedName>
        <fullName evidence="3">NAD(P)-binding domain-containing protein</fullName>
    </recommendedName>
</protein>
<proteinExistence type="predicted"/>
<dbReference type="Gene3D" id="3.40.50.720">
    <property type="entry name" value="NAD(P)-binding Rossmann-like Domain"/>
    <property type="match status" value="1"/>
</dbReference>
<dbReference type="InterPro" id="IPR044163">
    <property type="entry name" value="SARED1-like"/>
</dbReference>
<evidence type="ECO:0000256" key="2">
    <source>
        <dbReference type="SAM" id="SignalP"/>
    </source>
</evidence>
<keyword evidence="5" id="KW-1185">Reference proteome</keyword>
<dbReference type="Pfam" id="PF13460">
    <property type="entry name" value="NAD_binding_10"/>
    <property type="match status" value="1"/>
</dbReference>
<feature type="region of interest" description="Disordered" evidence="1">
    <location>
        <begin position="358"/>
        <end position="444"/>
    </location>
</feature>
<dbReference type="SUPFAM" id="SSF51735">
    <property type="entry name" value="NAD(P)-binding Rossmann-fold domains"/>
    <property type="match status" value="1"/>
</dbReference>
<reference evidence="4 5" key="1">
    <citation type="submission" date="2019-01" db="EMBL/GenBank/DDBJ databases">
        <authorList>
            <person name="Ferrante I. M."/>
        </authorList>
    </citation>
    <scope>NUCLEOTIDE SEQUENCE [LARGE SCALE GENOMIC DNA]</scope>
    <source>
        <strain evidence="4 5">B856</strain>
    </source>
</reference>
<dbReference type="PANTHER" id="PTHR14194">
    <property type="entry name" value="NITROGEN METABOLIC REGULATION PROTEIN NMR-RELATED"/>
    <property type="match status" value="1"/>
</dbReference>
<evidence type="ECO:0000313" key="5">
    <source>
        <dbReference type="Proteomes" id="UP000291116"/>
    </source>
</evidence>
<name>A0A448Z0X8_9STRA</name>
<feature type="compositionally biased region" description="Low complexity" evidence="1">
    <location>
        <begin position="403"/>
        <end position="423"/>
    </location>
</feature>
<dbReference type="OrthoDB" id="419598at2759"/>
<dbReference type="Proteomes" id="UP000291116">
    <property type="component" value="Unassembled WGS sequence"/>
</dbReference>
<evidence type="ECO:0000259" key="3">
    <source>
        <dbReference type="Pfam" id="PF13460"/>
    </source>
</evidence>
<dbReference type="AlphaFoldDB" id="A0A448Z0X8"/>
<evidence type="ECO:0000256" key="1">
    <source>
        <dbReference type="SAM" id="MobiDB-lite"/>
    </source>
</evidence>
<feature type="compositionally biased region" description="Basic and acidic residues" evidence="1">
    <location>
        <begin position="427"/>
        <end position="441"/>
    </location>
</feature>
<evidence type="ECO:0000313" key="4">
    <source>
        <dbReference type="EMBL" id="VEU35733.1"/>
    </source>
</evidence>
<sequence>MHSVSQAMELIFSFYGVALLLASNIDAFSGQPQSSKNPVRVLVTGAAGKTGRIVLSKLEEDHRYEPKGLFRTEKSARRIVKNVDTKCPLEHVVIADVTSPTFLDDLSSSNDSSSNSSDHHSETTVLCGKTDQSEKCNGLAKMDAMIICTSAVPRIRKRSLAAMLVLAPWRALRGKPIMNVRSMRFAWKHGDYPEKVDYKGQKAQIDLAKRLGIPHVVLISSMGGTNPDNFLNSVGKHHHQQHQEEEKDKQLRYKQGEGHGDILLWKRKAEKYLVESGLDYTILHPGGLVDSPGGKGEFVFGVDDHLLELNHNEEQPAVRTRISRSDIADLCVAALSAGKGKKVSLDCITVPSSTRSTLMGHGHSFRMVSPGMGIPEAKGSESGGRKSKSKRKPVNLGSDTRSRSSTTAATPTATLSADASTTAEARLAIETEKQGRQKSAEESLSEFVDLSITANYDLGVDKL</sequence>
<dbReference type="InterPro" id="IPR016040">
    <property type="entry name" value="NAD(P)-bd_dom"/>
</dbReference>
<feature type="signal peptide" evidence="2">
    <location>
        <begin position="1"/>
        <end position="22"/>
    </location>
</feature>
<organism evidence="4 5">
    <name type="scientific">Pseudo-nitzschia multistriata</name>
    <dbReference type="NCBI Taxonomy" id="183589"/>
    <lineage>
        <taxon>Eukaryota</taxon>
        <taxon>Sar</taxon>
        <taxon>Stramenopiles</taxon>
        <taxon>Ochrophyta</taxon>
        <taxon>Bacillariophyta</taxon>
        <taxon>Bacillariophyceae</taxon>
        <taxon>Bacillariophycidae</taxon>
        <taxon>Bacillariales</taxon>
        <taxon>Bacillariaceae</taxon>
        <taxon>Pseudo-nitzschia</taxon>
    </lineage>
</organism>
<accession>A0A448Z0X8</accession>
<dbReference type="GO" id="GO:0016491">
    <property type="term" value="F:oxidoreductase activity"/>
    <property type="evidence" value="ECO:0007669"/>
    <property type="project" value="InterPro"/>
</dbReference>
<dbReference type="PANTHER" id="PTHR14194:SF86">
    <property type="entry name" value="OS05G0110300 PROTEIN"/>
    <property type="match status" value="1"/>
</dbReference>
<feature type="chain" id="PRO_5019376108" description="NAD(P)-binding domain-containing protein" evidence="2">
    <location>
        <begin position="23"/>
        <end position="463"/>
    </location>
</feature>
<feature type="compositionally biased region" description="Low complexity" evidence="1">
    <location>
        <begin position="106"/>
        <end position="116"/>
    </location>
</feature>
<gene>
    <name evidence="4" type="ORF">PSNMU_V1.4_AUG-EV-PASAV3_0024790</name>
</gene>